<dbReference type="RefSeq" id="WP_393993199.1">
    <property type="nucleotide sequence ID" value="NZ_JBAFVH010000008.1"/>
</dbReference>
<organism evidence="2 3">
    <name type="scientific">Xanthobacter oligotrophicus</name>
    <dbReference type="NCBI Taxonomy" id="2607286"/>
    <lineage>
        <taxon>Bacteria</taxon>
        <taxon>Pseudomonadati</taxon>
        <taxon>Pseudomonadota</taxon>
        <taxon>Alphaproteobacteria</taxon>
        <taxon>Hyphomicrobiales</taxon>
        <taxon>Xanthobacteraceae</taxon>
        <taxon>Xanthobacter</taxon>
    </lineage>
</organism>
<evidence type="ECO:0000259" key="1">
    <source>
        <dbReference type="Pfam" id="PF13640"/>
    </source>
</evidence>
<proteinExistence type="predicted"/>
<dbReference type="Gene3D" id="2.60.120.620">
    <property type="entry name" value="q2cbj1_9rhob like domain"/>
    <property type="match status" value="1"/>
</dbReference>
<dbReference type="EMBL" id="JBAFVH010000008">
    <property type="protein sequence ID" value="MFG1373425.1"/>
    <property type="molecule type" value="Genomic_DNA"/>
</dbReference>
<feature type="domain" description="Prolyl 4-hydroxylase alpha subunit Fe(2+) 2OG dioxygenase" evidence="1">
    <location>
        <begin position="157"/>
        <end position="251"/>
    </location>
</feature>
<dbReference type="Proteomes" id="UP001604002">
    <property type="component" value="Unassembled WGS sequence"/>
</dbReference>
<evidence type="ECO:0000313" key="2">
    <source>
        <dbReference type="EMBL" id="MFG1373425.1"/>
    </source>
</evidence>
<protein>
    <submittedName>
        <fullName evidence="2">2OG-Fe(II) oxygenase</fullName>
    </submittedName>
</protein>
<sequence>MTVRPEIIAICDLISNEIVVTKKMPLGELGIGPVRGNPMHDRVTLSKFIADRLRAEFDGIKKQYESSLPIRNFVVDDVLPSDVALAIHGKFPSGENMRLNKSLRELKFISAQMNEHDRILEESIYAFQEPEIVEIISEVVGKHDMVPDDNLYAGGISLMAPGHFLNPHLDNSHDKDRQLWRNLNLLFYVSPDWPEDKGGNLEIWPEGPKQKQITIHSKFNRLAVMETHHQAWHSVSPITSTASRCCVSNYYFGPTPMHPEQEFHVTSFRGRPEQPVRDIVLQADIAARSAVRALFPQGVVENKHKYIK</sequence>
<keyword evidence="3" id="KW-1185">Reference proteome</keyword>
<gene>
    <name evidence="2" type="ORF">V5F32_14725</name>
</gene>
<accession>A0ABW6ZXE3</accession>
<dbReference type="InterPro" id="IPR044862">
    <property type="entry name" value="Pro_4_hyd_alph_FE2OG_OXY"/>
</dbReference>
<comment type="caution">
    <text evidence="2">The sequence shown here is derived from an EMBL/GenBank/DDBJ whole genome shotgun (WGS) entry which is preliminary data.</text>
</comment>
<name>A0ABW6ZXE3_9HYPH</name>
<reference evidence="2 3" key="1">
    <citation type="submission" date="2024-02" db="EMBL/GenBank/DDBJ databases">
        <title>Expansion and revision of Xanthobacter and proposal of Roseixanthobacter gen. nov.</title>
        <authorList>
            <person name="Soltysiak M.P.M."/>
            <person name="Jalihal A."/>
            <person name="Ory A."/>
            <person name="Chrisophersen C."/>
            <person name="Lee A.D."/>
            <person name="Boulton J."/>
            <person name="Springer M."/>
        </authorList>
    </citation>
    <scope>NUCLEOTIDE SEQUENCE [LARGE SCALE GENOMIC DNA]</scope>
    <source>
        <strain evidence="2 3">23A</strain>
    </source>
</reference>
<dbReference type="Pfam" id="PF13640">
    <property type="entry name" value="2OG-FeII_Oxy_3"/>
    <property type="match status" value="1"/>
</dbReference>
<evidence type="ECO:0000313" key="3">
    <source>
        <dbReference type="Proteomes" id="UP001604002"/>
    </source>
</evidence>